<keyword evidence="3" id="KW-0378">Hydrolase</keyword>
<dbReference type="FunFam" id="1.20.1000.10:FF:000001">
    <property type="entry name" value="Guanylate binding protein 1"/>
    <property type="match status" value="1"/>
</dbReference>
<dbReference type="AlphaFoldDB" id="A0A8B7F9Z4"/>
<name>A0A8B7F9Z4_MICMU</name>
<dbReference type="GO" id="GO:0005525">
    <property type="term" value="F:GTP binding"/>
    <property type="evidence" value="ECO:0007669"/>
    <property type="project" value="UniProtKB-KW"/>
</dbReference>
<keyword evidence="7" id="KW-0175">Coiled coil</keyword>
<dbReference type="GeneTree" id="ENSGT00940000162684"/>
<dbReference type="GO" id="GO:0046718">
    <property type="term" value="P:symbiont entry into host cell"/>
    <property type="evidence" value="ECO:0007669"/>
    <property type="project" value="Ensembl"/>
</dbReference>
<dbReference type="RefSeq" id="XP_012604685.1">
    <property type="nucleotide sequence ID" value="XM_012749231.2"/>
</dbReference>
<dbReference type="GO" id="GO:0032731">
    <property type="term" value="P:positive regulation of interleukin-1 beta production"/>
    <property type="evidence" value="ECO:0007669"/>
    <property type="project" value="Ensembl"/>
</dbReference>
<dbReference type="InterPro" id="IPR027417">
    <property type="entry name" value="P-loop_NTPase"/>
</dbReference>
<dbReference type="Pfam" id="PF02841">
    <property type="entry name" value="GBP_C"/>
    <property type="match status" value="1"/>
</dbReference>
<reference evidence="9" key="1">
    <citation type="submission" date="2007-07" db="EMBL/GenBank/DDBJ databases">
        <authorList>
            <consortium name="The Genome Sequencing Platform"/>
            <consortium name="The Genome Assembly Team"/>
            <person name="Lindblad-Toh K."/>
            <person name="DiPalma F."/>
            <person name="Gnerre S."/>
            <person name="Clamp M."/>
            <person name="Lander E.S."/>
        </authorList>
    </citation>
    <scope>NUCLEOTIDE SEQUENCE [LARGE SCALE GENOMIC DNA]</scope>
</reference>
<keyword evidence="10" id="KW-1185">Reference proteome</keyword>
<comment type="similarity">
    <text evidence="6">Belongs to the TRAFAC class dynamin-like GTPase superfamily. GB1/RHD3 GTPase family.</text>
</comment>
<dbReference type="GeneID" id="105862724"/>
<proteinExistence type="inferred from homology"/>
<reference evidence="9" key="2">
    <citation type="submission" date="2016-12" db="EMBL/GenBank/DDBJ databases">
        <title>Mouse lemur reference genome and diversity panel.</title>
        <authorList>
            <person name="Harris R."/>
            <person name="Larsen P."/>
            <person name="Liu Y."/>
            <person name="Hughes D.S."/>
            <person name="Murali S."/>
            <person name="Raveendran M."/>
            <person name="Korchina V."/>
            <person name="Wang M."/>
            <person name="Jhangiani S."/>
            <person name="Bandaranaike D."/>
            <person name="Bellair M."/>
            <person name="Blankenburg K."/>
            <person name="Chao H."/>
            <person name="Dahdouli M."/>
            <person name="Dinh H."/>
            <person name="Doddapaneni H."/>
            <person name="English A."/>
            <person name="Firestine M."/>
            <person name="Gnanaolivu R."/>
            <person name="Gross S."/>
            <person name="Hernandez B."/>
            <person name="Javaid M."/>
            <person name="Jayaseelan J."/>
            <person name="Jones J."/>
            <person name="Khan Z."/>
            <person name="Kovar C."/>
            <person name="Kurapati P."/>
            <person name="Le B."/>
            <person name="Lee S."/>
            <person name="Li M."/>
            <person name="Mathew T."/>
            <person name="Narasimhan A."/>
            <person name="Ngo D."/>
            <person name="Nguyen L."/>
            <person name="Okwuonu G."/>
            <person name="Ongeri F."/>
            <person name="Osuji N."/>
            <person name="Pu L.-L."/>
            <person name="Puazo M."/>
            <person name="Quiroz J."/>
            <person name="Raj R."/>
            <person name="Rajbhandari K."/>
            <person name="Reid J.G."/>
            <person name="Santibanez J."/>
            <person name="Sexton D."/>
            <person name="Skinner E."/>
            <person name="Vee V."/>
            <person name="Weissenberger G."/>
            <person name="Wu Y."/>
            <person name="Xin Y."/>
            <person name="Han Y."/>
            <person name="Campbell C."/>
            <person name="Brown A."/>
            <person name="Sullivan B."/>
            <person name="Shelton J."/>
            <person name="Brown S."/>
            <person name="Dudchenko O."/>
            <person name="Machol I."/>
            <person name="Durand N."/>
            <person name="Shamim M."/>
            <person name="Lieberman A."/>
            <person name="Muzny D.M."/>
            <person name="Richards S."/>
            <person name="Yoder A."/>
            <person name="Worley K.C."/>
            <person name="Rogers J."/>
            <person name="Gibbs R.A."/>
        </authorList>
    </citation>
    <scope>NUCLEOTIDE SEQUENCE [LARGE SCALE GENOMIC DNA]</scope>
</reference>
<dbReference type="GO" id="GO:0000139">
    <property type="term" value="C:Golgi membrane"/>
    <property type="evidence" value="ECO:0007669"/>
    <property type="project" value="Ensembl"/>
</dbReference>
<dbReference type="GO" id="GO:0051607">
    <property type="term" value="P:defense response to virus"/>
    <property type="evidence" value="ECO:0007669"/>
    <property type="project" value="Ensembl"/>
</dbReference>
<dbReference type="InterPro" id="IPR036543">
    <property type="entry name" value="Guanylate-bd_C_sf"/>
</dbReference>
<dbReference type="GO" id="GO:0051289">
    <property type="term" value="P:protein homotetramerization"/>
    <property type="evidence" value="ECO:0007669"/>
    <property type="project" value="Ensembl"/>
</dbReference>
<evidence type="ECO:0000259" key="8">
    <source>
        <dbReference type="PROSITE" id="PS51715"/>
    </source>
</evidence>
<evidence type="ECO:0000256" key="2">
    <source>
        <dbReference type="ARBA" id="ARBA00022741"/>
    </source>
</evidence>
<evidence type="ECO:0000256" key="5">
    <source>
        <dbReference type="ARBA" id="ARBA00023134"/>
    </source>
</evidence>
<dbReference type="Ensembl" id="ENSMICT00000062096.1">
    <property type="protein sequence ID" value="ENSMICP00000048024.1"/>
    <property type="gene ID" value="ENSMICG00000034820.2"/>
</dbReference>
<gene>
    <name evidence="9" type="primary">GBP5</name>
</gene>
<dbReference type="GO" id="GO:0003924">
    <property type="term" value="F:GTPase activity"/>
    <property type="evidence" value="ECO:0007669"/>
    <property type="project" value="Ensembl"/>
</dbReference>
<evidence type="ECO:0000256" key="4">
    <source>
        <dbReference type="ARBA" id="ARBA00022859"/>
    </source>
</evidence>
<dbReference type="GO" id="GO:0004866">
    <property type="term" value="F:endopeptidase inhibitor activity"/>
    <property type="evidence" value="ECO:0007669"/>
    <property type="project" value="Ensembl"/>
</dbReference>
<dbReference type="InterPro" id="IPR037684">
    <property type="entry name" value="GBP_C"/>
</dbReference>
<keyword evidence="5" id="KW-0342">GTP-binding</keyword>
<evidence type="ECO:0000256" key="1">
    <source>
        <dbReference type="ARBA" id="ARBA00022588"/>
    </source>
</evidence>
<dbReference type="InterPro" id="IPR030386">
    <property type="entry name" value="G_GB1_RHD3_dom"/>
</dbReference>
<dbReference type="RefSeq" id="XP_012604688.1">
    <property type="nucleotide sequence ID" value="XM_012749234.2"/>
</dbReference>
<dbReference type="GO" id="GO:0048471">
    <property type="term" value="C:perinuclear region of cytoplasm"/>
    <property type="evidence" value="ECO:0007669"/>
    <property type="project" value="Ensembl"/>
</dbReference>
<dbReference type="InterPro" id="IPR015894">
    <property type="entry name" value="Guanylate-bd_N"/>
</dbReference>
<evidence type="ECO:0000256" key="6">
    <source>
        <dbReference type="PROSITE-ProRule" id="PRU01052"/>
    </source>
</evidence>
<organism evidence="9 10">
    <name type="scientific">Microcebus murinus</name>
    <name type="common">Gray mouse lemur</name>
    <name type="synonym">Lemur murinus</name>
    <dbReference type="NCBI Taxonomy" id="30608"/>
    <lineage>
        <taxon>Eukaryota</taxon>
        <taxon>Metazoa</taxon>
        <taxon>Chordata</taxon>
        <taxon>Craniata</taxon>
        <taxon>Vertebrata</taxon>
        <taxon>Euteleostomi</taxon>
        <taxon>Mammalia</taxon>
        <taxon>Eutheria</taxon>
        <taxon>Euarchontoglires</taxon>
        <taxon>Primates</taxon>
        <taxon>Strepsirrhini</taxon>
        <taxon>Lemuriformes</taxon>
        <taxon>Cheirogaleidae</taxon>
        <taxon>Microcebus</taxon>
    </lineage>
</organism>
<evidence type="ECO:0000256" key="7">
    <source>
        <dbReference type="SAM" id="Coils"/>
    </source>
</evidence>
<protein>
    <submittedName>
        <fullName evidence="9">Guanylate binding protein 5</fullName>
    </submittedName>
</protein>
<dbReference type="RefSeq" id="XP_012604686.1">
    <property type="nucleotide sequence ID" value="XM_012749232.2"/>
</dbReference>
<dbReference type="FunFam" id="3.40.50.300:FF:000422">
    <property type="entry name" value="Guanylate-binding protein 1"/>
    <property type="match status" value="1"/>
</dbReference>
<dbReference type="RefSeq" id="XP_012604687.1">
    <property type="nucleotide sequence ID" value="XM_012749233.2"/>
</dbReference>
<keyword evidence="2" id="KW-0547">Nucleotide-binding</keyword>
<dbReference type="RefSeq" id="XP_012604684.1">
    <property type="nucleotide sequence ID" value="XM_012749230.2"/>
</dbReference>
<dbReference type="EMBL" id="ABDC03002735">
    <property type="status" value="NOT_ANNOTATED_CDS"/>
    <property type="molecule type" value="Genomic_DNA"/>
</dbReference>
<evidence type="ECO:0000313" key="10">
    <source>
        <dbReference type="Proteomes" id="UP000694394"/>
    </source>
</evidence>
<dbReference type="InterPro" id="IPR003191">
    <property type="entry name" value="Guanylate-bd/ATL_C"/>
</dbReference>
<dbReference type="CDD" id="cd01851">
    <property type="entry name" value="GBP"/>
    <property type="match status" value="1"/>
</dbReference>
<reference evidence="9" key="3">
    <citation type="submission" date="2025-05" db="UniProtKB">
        <authorList>
            <consortium name="Ensembl"/>
        </authorList>
    </citation>
    <scope>IDENTIFICATION</scope>
</reference>
<sequence>MAAGIPMPDPVCLIENTTEKLSVNPEALKILSAITQPTVVVSIVGLYRTGKSYLMNKLAGKNKGFSVGSTVQSHTKGIWMWCVPHPNKPGHTLVLLDTEGLGDVEKVDKNDTQIFALAILLSSTLVYNTMNSIDQGAIDLLHHVTELTDLLRARNSPGLDGVEDAADSGSFFPDLVWTLRDFYLVLETNGKLITADEYLENSLRPKEGNSQRIQNFNLPRLCIQKFFPIKKCFIFDSPAHRKKLAQLETLHDDELDSEFLQQVEEFSSYIFSHSMIKTLPGDIEVTGSRLKNLVMIYVNAINSGDLPSMENTFLALAQTENSAAVQKAIAHYNQQMDQKVQLPTETLQELLHLHRASEREAIEIFMKNSFKDMDQKFQKELKTLLDGKYKDICKKNLEASWDRCWALLQDVFSPLEEGVTLGIYSMPGGHTLFIRKTEELKAKYYKEPRKGIQAEKALRKYLKSKESMSNAVLQTDRALTAKAKQMEEARVKAEAAKAEAQRLQILQRQNQRRMEERERLHQEQVRQMQLAKEKWQAEQQRMQELRMQKEAEALKAALEAETRRLHNQIQHLQATANSSSDPCILL</sequence>
<dbReference type="CDD" id="cd16269">
    <property type="entry name" value="GBP_C"/>
    <property type="match status" value="1"/>
</dbReference>
<dbReference type="Pfam" id="PF02263">
    <property type="entry name" value="GBP"/>
    <property type="match status" value="1"/>
</dbReference>
<dbReference type="PANTHER" id="PTHR10751">
    <property type="entry name" value="GUANYLATE BINDING PROTEIN"/>
    <property type="match status" value="1"/>
</dbReference>
<dbReference type="Ensembl" id="ENSMICT00000047330.2">
    <property type="protein sequence ID" value="ENSMICP00000036477.1"/>
    <property type="gene ID" value="ENSMICG00000034820.2"/>
</dbReference>
<dbReference type="GO" id="GO:0042803">
    <property type="term" value="F:protein homodimerization activity"/>
    <property type="evidence" value="ECO:0007669"/>
    <property type="project" value="Ensembl"/>
</dbReference>
<keyword evidence="1" id="KW-0399">Innate immunity</keyword>
<dbReference type="SUPFAM" id="SSF52540">
    <property type="entry name" value="P-loop containing nucleoside triphosphate hydrolases"/>
    <property type="match status" value="1"/>
</dbReference>
<dbReference type="SUPFAM" id="SSF48340">
    <property type="entry name" value="Interferon-induced guanylate-binding protein 1 (GBP1), C-terminal domain"/>
    <property type="match status" value="1"/>
</dbReference>
<evidence type="ECO:0000256" key="3">
    <source>
        <dbReference type="ARBA" id="ARBA00022801"/>
    </source>
</evidence>
<dbReference type="GO" id="GO:0034067">
    <property type="term" value="P:protein localization to Golgi apparatus"/>
    <property type="evidence" value="ECO:0007669"/>
    <property type="project" value="Ensembl"/>
</dbReference>
<dbReference type="Proteomes" id="UP000694394">
    <property type="component" value="Chromosome 2"/>
</dbReference>
<feature type="domain" description="GB1/RHD3-type G" evidence="8">
    <location>
        <begin position="35"/>
        <end position="275"/>
    </location>
</feature>
<feature type="coiled-coil region" evidence="7">
    <location>
        <begin position="479"/>
        <end position="575"/>
    </location>
</feature>
<keyword evidence="4" id="KW-0391">Immunity</keyword>
<dbReference type="KEGG" id="mmur:105862724"/>
<dbReference type="Gene3D" id="1.20.1000.10">
    <property type="entry name" value="Guanylate-binding protein, C-terminal domain"/>
    <property type="match status" value="1"/>
</dbReference>
<dbReference type="GO" id="GO:0071346">
    <property type="term" value="P:cellular response to type II interferon"/>
    <property type="evidence" value="ECO:0007669"/>
    <property type="project" value="Ensembl"/>
</dbReference>
<dbReference type="GO" id="GO:0051604">
    <property type="term" value="P:protein maturation"/>
    <property type="evidence" value="ECO:0007669"/>
    <property type="project" value="Ensembl"/>
</dbReference>
<dbReference type="GO" id="GO:1900227">
    <property type="term" value="P:positive regulation of NLRP3 inflammasome complex assembly"/>
    <property type="evidence" value="ECO:0007669"/>
    <property type="project" value="Ensembl"/>
</dbReference>
<accession>A0A8B7F9Z4</accession>
<dbReference type="PROSITE" id="PS51715">
    <property type="entry name" value="G_GB1_RHD3"/>
    <property type="match status" value="1"/>
</dbReference>
<dbReference type="OrthoDB" id="2135133at2759"/>
<dbReference type="Gene3D" id="3.40.50.300">
    <property type="entry name" value="P-loop containing nucleotide triphosphate hydrolases"/>
    <property type="match status" value="1"/>
</dbReference>
<evidence type="ECO:0000313" key="9">
    <source>
        <dbReference type="Ensembl" id="ENSMICP00000048024.1"/>
    </source>
</evidence>